<name>A0AAD8XUS9_9STRA</name>
<organism evidence="2 3">
    <name type="scientific">Skeletonema marinoi</name>
    <dbReference type="NCBI Taxonomy" id="267567"/>
    <lineage>
        <taxon>Eukaryota</taxon>
        <taxon>Sar</taxon>
        <taxon>Stramenopiles</taxon>
        <taxon>Ochrophyta</taxon>
        <taxon>Bacillariophyta</taxon>
        <taxon>Coscinodiscophyceae</taxon>
        <taxon>Thalassiosirophycidae</taxon>
        <taxon>Thalassiosirales</taxon>
        <taxon>Skeletonemataceae</taxon>
        <taxon>Skeletonema</taxon>
        <taxon>Skeletonema marinoi-dohrnii complex</taxon>
    </lineage>
</organism>
<proteinExistence type="predicted"/>
<reference evidence="2" key="1">
    <citation type="submission" date="2023-06" db="EMBL/GenBank/DDBJ databases">
        <title>Survivors Of The Sea: Transcriptome response of Skeletonema marinoi to long-term dormancy.</title>
        <authorList>
            <person name="Pinder M.I.M."/>
            <person name="Kourtchenko O."/>
            <person name="Robertson E.K."/>
            <person name="Larsson T."/>
            <person name="Maumus F."/>
            <person name="Osuna-Cruz C.M."/>
            <person name="Vancaester E."/>
            <person name="Stenow R."/>
            <person name="Vandepoele K."/>
            <person name="Ploug H."/>
            <person name="Bruchert V."/>
            <person name="Godhe A."/>
            <person name="Topel M."/>
        </authorList>
    </citation>
    <scope>NUCLEOTIDE SEQUENCE</scope>
    <source>
        <strain evidence="2">R05AC</strain>
    </source>
</reference>
<sequence>MSTISSASSSPLSALIASFGGLFSGSTSNLVILSTFLCLSAPIAFYLYRYRSNIKEKVKEIEKNVSRVRVVRNKDAVKKNRVVCMELDPNFVKANPEWKMMSFGEYLSQLEPAEPDNAFNQIFLQKELNIFIGKFLLDNMGRTYGAALLPLMGAGSVAASIAGISSAVSKFVAKSILEDGGASGDGDNNEEKTIHDAMSFDLSLMELISFVNLHQKVNTIDDTKTSTPLNRLRLGENLDGDLAYDLDDGSFPTTFDLDNDFINYVTMMEERILQKEGKYDPNDRSFPSSVPINERLLPGLHLGKGDLQYTHTKREGIEHRLFCVLLNKLCHNYHKLASQQVTKVEDCFRVKCSGQSCIFPEELIQALIDCGHTVEVCPRVILSNFGMQLCVKEDDDSFTYIPTTLIMRTGIERTADSKPVYFCSPHGGLDLNIKGPLIGRTGTRPCWIQFYVSIGGLTCFHPDEDQDAPWAAKTSLADVYSHDDAIRAIRMCAVVAVVFSRIATDLKLPFGGYGVLGMCNDSATLIDFALRGKTMSYPLLSTGRYLIHIISYLSKLKDEFMALRGRRTLEDEKLDLVVLDTKSLIKSTSRMPSDLHISPSSLIDTSARYDSSYSLSVFRCISDAKVMLREMADVAREQLQ</sequence>
<evidence type="ECO:0000313" key="2">
    <source>
        <dbReference type="EMBL" id="KAK1734102.1"/>
    </source>
</evidence>
<keyword evidence="1" id="KW-0812">Transmembrane</keyword>
<accession>A0AAD8XUS9</accession>
<dbReference type="AlphaFoldDB" id="A0AAD8XUS9"/>
<gene>
    <name evidence="2" type="ORF">QTG54_015105</name>
</gene>
<evidence type="ECO:0000313" key="3">
    <source>
        <dbReference type="Proteomes" id="UP001224775"/>
    </source>
</evidence>
<feature type="transmembrane region" description="Helical" evidence="1">
    <location>
        <begin position="144"/>
        <end position="168"/>
    </location>
</feature>
<comment type="caution">
    <text evidence="2">The sequence shown here is derived from an EMBL/GenBank/DDBJ whole genome shotgun (WGS) entry which is preliminary data.</text>
</comment>
<keyword evidence="3" id="KW-1185">Reference proteome</keyword>
<keyword evidence="1" id="KW-0472">Membrane</keyword>
<evidence type="ECO:0000256" key="1">
    <source>
        <dbReference type="SAM" id="Phobius"/>
    </source>
</evidence>
<keyword evidence="1" id="KW-1133">Transmembrane helix</keyword>
<dbReference type="EMBL" id="JATAAI010000041">
    <property type="protein sequence ID" value="KAK1734102.1"/>
    <property type="molecule type" value="Genomic_DNA"/>
</dbReference>
<feature type="transmembrane region" description="Helical" evidence="1">
    <location>
        <begin position="30"/>
        <end position="48"/>
    </location>
</feature>
<dbReference type="Proteomes" id="UP001224775">
    <property type="component" value="Unassembled WGS sequence"/>
</dbReference>
<protein>
    <submittedName>
        <fullName evidence="2">Uncharacterized protein</fullName>
    </submittedName>
</protein>